<sequence length="537" mass="61032">MSTPTISTTTDTLYSGQRSLANLPVEILYLIRDSLVDASGRYRDVISVPRVEDHFPHDSASAFRGEHPLHALSATCRSLRSICLPSLFQHITLDRDADASLPAPSILPYVRALRYFAYSVGRDVHRKHIDLIRNMRNLAQIRCYGYGHEVLSDNLDLPFAAAALDSLLLENIHLTDESVSIHHPTSPLRVFKLYFHNRFTVLATIPSAELDAENRRLEPILDYSRHRMEEMVLPGEATRLSFLSRSQWHGLRTLVLCGTLPILDVPFVDVLLAMPRLGSLTLSVAPRVGTAPLVIWPALADRTPNLDLRNLHHFAIAYPAETDMVFAHLTSNLKTLALRDMPRYYARKLQLLNFNRTTSLQAYAAPILTYASAARIFEIFNGSDLERLELVVFEDDAEAQTLRRIARCCPNLRFFELHRYRVEPDEWQALSVVPVAHIAQCLAIFSSLHTLRVHLDFPLGLAGHSPYRDWEAWDCFVDAQAQTLADSLPWLKRIAILCADRRGVTVWTTWSAHLEDDGRVTLLRDAFDWNCVEEVWM</sequence>
<dbReference type="SUPFAM" id="SSF52047">
    <property type="entry name" value="RNI-like"/>
    <property type="match status" value="1"/>
</dbReference>
<dbReference type="Gene3D" id="3.80.10.10">
    <property type="entry name" value="Ribonuclease Inhibitor"/>
    <property type="match status" value="1"/>
</dbReference>
<keyword evidence="2" id="KW-1185">Reference proteome</keyword>
<dbReference type="Proteomes" id="UP000077266">
    <property type="component" value="Unassembled WGS sequence"/>
</dbReference>
<dbReference type="EMBL" id="KV425886">
    <property type="protein sequence ID" value="KZW02754.1"/>
    <property type="molecule type" value="Genomic_DNA"/>
</dbReference>
<protein>
    <recommendedName>
        <fullName evidence="3">F-box domain-containing protein</fullName>
    </recommendedName>
</protein>
<dbReference type="InParanoid" id="A0A165PWC8"/>
<evidence type="ECO:0008006" key="3">
    <source>
        <dbReference type="Google" id="ProtNLM"/>
    </source>
</evidence>
<evidence type="ECO:0000313" key="1">
    <source>
        <dbReference type="EMBL" id="KZW02754.1"/>
    </source>
</evidence>
<reference evidence="1 2" key="1">
    <citation type="journal article" date="2016" name="Mol. Biol. Evol.">
        <title>Comparative Genomics of Early-Diverging Mushroom-Forming Fungi Provides Insights into the Origins of Lignocellulose Decay Capabilities.</title>
        <authorList>
            <person name="Nagy L.G."/>
            <person name="Riley R."/>
            <person name="Tritt A."/>
            <person name="Adam C."/>
            <person name="Daum C."/>
            <person name="Floudas D."/>
            <person name="Sun H."/>
            <person name="Yadav J.S."/>
            <person name="Pangilinan J."/>
            <person name="Larsson K.H."/>
            <person name="Matsuura K."/>
            <person name="Barry K."/>
            <person name="Labutti K."/>
            <person name="Kuo R."/>
            <person name="Ohm R.A."/>
            <person name="Bhattacharya S.S."/>
            <person name="Shirouzu T."/>
            <person name="Yoshinaga Y."/>
            <person name="Martin F.M."/>
            <person name="Grigoriev I.V."/>
            <person name="Hibbett D.S."/>
        </authorList>
    </citation>
    <scope>NUCLEOTIDE SEQUENCE [LARGE SCALE GENOMIC DNA]</scope>
    <source>
        <strain evidence="1 2">HHB12029</strain>
    </source>
</reference>
<name>A0A165PWC8_EXIGL</name>
<gene>
    <name evidence="1" type="ORF">EXIGLDRAFT_828896</name>
</gene>
<evidence type="ECO:0000313" key="2">
    <source>
        <dbReference type="Proteomes" id="UP000077266"/>
    </source>
</evidence>
<organism evidence="1 2">
    <name type="scientific">Exidia glandulosa HHB12029</name>
    <dbReference type="NCBI Taxonomy" id="1314781"/>
    <lineage>
        <taxon>Eukaryota</taxon>
        <taxon>Fungi</taxon>
        <taxon>Dikarya</taxon>
        <taxon>Basidiomycota</taxon>
        <taxon>Agaricomycotina</taxon>
        <taxon>Agaricomycetes</taxon>
        <taxon>Auriculariales</taxon>
        <taxon>Exidiaceae</taxon>
        <taxon>Exidia</taxon>
    </lineage>
</organism>
<accession>A0A165PWC8</accession>
<proteinExistence type="predicted"/>
<dbReference type="AlphaFoldDB" id="A0A165PWC8"/>
<dbReference type="OrthoDB" id="2750120at2759"/>
<dbReference type="InterPro" id="IPR032675">
    <property type="entry name" value="LRR_dom_sf"/>
</dbReference>